<protein>
    <submittedName>
        <fullName evidence="1">Flavocytochrome c</fullName>
    </submittedName>
</protein>
<proteinExistence type="predicted"/>
<name>A0ACC0DDE4_9PEZI</name>
<evidence type="ECO:0000313" key="2">
    <source>
        <dbReference type="Proteomes" id="UP001497680"/>
    </source>
</evidence>
<accession>A0ACC0DDE4</accession>
<comment type="caution">
    <text evidence="1">The sequence shown here is derived from an EMBL/GenBank/DDBJ whole genome shotgun (WGS) entry which is preliminary data.</text>
</comment>
<sequence>MTQGSKKQVIVVGSGLAGLSAAHEALKAGAAVRMLDRAPKPGGNSIKASSGINGAGTRFQRDIGIAKDESFYADTVRSAGQNFQEGPTGIDRKTLIEQLTSQSESAVNWLVDEIGVDLSVVAQLGGHSVARTHRGAGKLPPGAAIVSALVEKLKSNPDFVLENSAEADELLVNDGAVQGVRYHDADGQTHELEGPVVFAAGGFAGDAHGLLSKYRPDLAGMPSTNEARPASHGLLEAVGAEFVDMDSVQIHPTGFVDPKDPAAGYKFLAAEALRGEGGILLSSSGERFVNELDRRDVVSDAIMALPRSALESARQWDITLLLDPGACEVVGSHIGFYVWKGLVQKKKVKDLAPEIIAAVDKYAALVASGASANDALGRKAFGHWRLPSGEANREEEVCIGTVTPVVHFTMGGVAFDSHARVLRSQKEGELTPIPGLWAAGEITGGIHGANRLGGSSLLECAVFGRVAGADAAKSLTGNE</sequence>
<keyword evidence="2" id="KW-1185">Reference proteome</keyword>
<evidence type="ECO:0000313" key="1">
    <source>
        <dbReference type="EMBL" id="KAI6090678.1"/>
    </source>
</evidence>
<reference evidence="1 2" key="1">
    <citation type="journal article" date="2022" name="New Phytol.">
        <title>Ecological generalism drives hyperdiversity of secondary metabolite gene clusters in xylarialean endophytes.</title>
        <authorList>
            <person name="Franco M.E.E."/>
            <person name="Wisecaver J.H."/>
            <person name="Arnold A.E."/>
            <person name="Ju Y.M."/>
            <person name="Slot J.C."/>
            <person name="Ahrendt S."/>
            <person name="Moore L.P."/>
            <person name="Eastman K.E."/>
            <person name="Scott K."/>
            <person name="Konkel Z."/>
            <person name="Mondo S.J."/>
            <person name="Kuo A."/>
            <person name="Hayes R.D."/>
            <person name="Haridas S."/>
            <person name="Andreopoulos B."/>
            <person name="Riley R."/>
            <person name="LaButti K."/>
            <person name="Pangilinan J."/>
            <person name="Lipzen A."/>
            <person name="Amirebrahimi M."/>
            <person name="Yan J."/>
            <person name="Adam C."/>
            <person name="Keymanesh K."/>
            <person name="Ng V."/>
            <person name="Louie K."/>
            <person name="Northen T."/>
            <person name="Drula E."/>
            <person name="Henrissat B."/>
            <person name="Hsieh H.M."/>
            <person name="Youens-Clark K."/>
            <person name="Lutzoni F."/>
            <person name="Miadlikowska J."/>
            <person name="Eastwood D.C."/>
            <person name="Hamelin R.C."/>
            <person name="Grigoriev I.V."/>
            <person name="U'Ren J.M."/>
        </authorList>
    </citation>
    <scope>NUCLEOTIDE SEQUENCE [LARGE SCALE GENOMIC DNA]</scope>
    <source>
        <strain evidence="1 2">ER1909</strain>
    </source>
</reference>
<dbReference type="EMBL" id="MU394290">
    <property type="protein sequence ID" value="KAI6090678.1"/>
    <property type="molecule type" value="Genomic_DNA"/>
</dbReference>
<organism evidence="1 2">
    <name type="scientific">Hypoxylon rubiginosum</name>
    <dbReference type="NCBI Taxonomy" id="110542"/>
    <lineage>
        <taxon>Eukaryota</taxon>
        <taxon>Fungi</taxon>
        <taxon>Dikarya</taxon>
        <taxon>Ascomycota</taxon>
        <taxon>Pezizomycotina</taxon>
        <taxon>Sordariomycetes</taxon>
        <taxon>Xylariomycetidae</taxon>
        <taxon>Xylariales</taxon>
        <taxon>Hypoxylaceae</taxon>
        <taxon>Hypoxylon</taxon>
    </lineage>
</organism>
<dbReference type="Proteomes" id="UP001497680">
    <property type="component" value="Unassembled WGS sequence"/>
</dbReference>
<gene>
    <name evidence="1" type="ORF">F4821DRAFT_255912</name>
</gene>